<dbReference type="RefSeq" id="WP_041896099.1">
    <property type="nucleotide sequence ID" value="NZ_CP010086.2"/>
</dbReference>
<reference evidence="7" key="1">
    <citation type="submission" date="2014-12" db="EMBL/GenBank/DDBJ databases">
        <title>Genome sequence of Clostridium beijerinckii strain 59B.</title>
        <authorList>
            <person name="Little G.T."/>
            <person name="Minton N.P."/>
        </authorList>
    </citation>
    <scope>NUCLEOTIDE SEQUENCE [LARGE SCALE GENOMIC DNA]</scope>
    <source>
        <strain evidence="7">59B</strain>
    </source>
</reference>
<comment type="similarity">
    <text evidence="1">Belongs to the LysR transcriptional regulatory family.</text>
</comment>
<keyword evidence="2" id="KW-0805">Transcription regulation</keyword>
<evidence type="ECO:0000313" key="7">
    <source>
        <dbReference type="Proteomes" id="UP000031866"/>
    </source>
</evidence>
<dbReference type="InterPro" id="IPR000847">
    <property type="entry name" value="LysR_HTH_N"/>
</dbReference>
<proteinExistence type="inferred from homology"/>
<name>A0A0B5Q9A7_CLOBE</name>
<gene>
    <name evidence="6" type="ORF">LF65_02223</name>
</gene>
<dbReference type="OrthoDB" id="9803735at2"/>
<dbReference type="KEGG" id="cbei:LF65_02223"/>
<dbReference type="PROSITE" id="PS50931">
    <property type="entry name" value="HTH_LYSR"/>
    <property type="match status" value="1"/>
</dbReference>
<evidence type="ECO:0000256" key="4">
    <source>
        <dbReference type="ARBA" id="ARBA00023163"/>
    </source>
</evidence>
<dbReference type="SUPFAM" id="SSF53850">
    <property type="entry name" value="Periplasmic binding protein-like II"/>
    <property type="match status" value="1"/>
</dbReference>
<dbReference type="PANTHER" id="PTHR30419">
    <property type="entry name" value="HTH-TYPE TRANSCRIPTIONAL REGULATOR YBHD"/>
    <property type="match status" value="1"/>
</dbReference>
<dbReference type="EMBL" id="CP010086">
    <property type="protein sequence ID" value="AJG98809.1"/>
    <property type="molecule type" value="Genomic_DNA"/>
</dbReference>
<dbReference type="Pfam" id="PF00126">
    <property type="entry name" value="HTH_1"/>
    <property type="match status" value="1"/>
</dbReference>
<dbReference type="InterPro" id="IPR050950">
    <property type="entry name" value="HTH-type_LysR_regulators"/>
</dbReference>
<dbReference type="PRINTS" id="PR00039">
    <property type="entry name" value="HTHLYSR"/>
</dbReference>
<dbReference type="Gene3D" id="1.10.10.10">
    <property type="entry name" value="Winged helix-like DNA-binding domain superfamily/Winged helix DNA-binding domain"/>
    <property type="match status" value="1"/>
</dbReference>
<protein>
    <submittedName>
        <fullName evidence="6">LysR family transcriptional regulator</fullName>
    </submittedName>
</protein>
<dbReference type="CDD" id="cd05466">
    <property type="entry name" value="PBP2_LTTR_substrate"/>
    <property type="match status" value="1"/>
</dbReference>
<keyword evidence="4" id="KW-0804">Transcription</keyword>
<evidence type="ECO:0000256" key="3">
    <source>
        <dbReference type="ARBA" id="ARBA00023125"/>
    </source>
</evidence>
<dbReference type="SUPFAM" id="SSF46785">
    <property type="entry name" value="Winged helix' DNA-binding domain"/>
    <property type="match status" value="1"/>
</dbReference>
<evidence type="ECO:0000256" key="2">
    <source>
        <dbReference type="ARBA" id="ARBA00023015"/>
    </source>
</evidence>
<dbReference type="PANTHER" id="PTHR30419:SF8">
    <property type="entry name" value="NITROGEN ASSIMILATION TRANSCRIPTIONAL ACTIVATOR-RELATED"/>
    <property type="match status" value="1"/>
</dbReference>
<evidence type="ECO:0000313" key="6">
    <source>
        <dbReference type="EMBL" id="AJG98809.1"/>
    </source>
</evidence>
<dbReference type="InterPro" id="IPR036388">
    <property type="entry name" value="WH-like_DNA-bd_sf"/>
</dbReference>
<dbReference type="AlphaFoldDB" id="A0A0B5Q9A7"/>
<accession>A0A0B5Q9A7</accession>
<feature type="domain" description="HTH lysR-type" evidence="5">
    <location>
        <begin position="10"/>
        <end position="62"/>
    </location>
</feature>
<dbReference type="Gene3D" id="3.40.190.290">
    <property type="match status" value="1"/>
</dbReference>
<organism evidence="6 7">
    <name type="scientific">Clostridium beijerinckii</name>
    <name type="common">Clostridium MP</name>
    <dbReference type="NCBI Taxonomy" id="1520"/>
    <lineage>
        <taxon>Bacteria</taxon>
        <taxon>Bacillati</taxon>
        <taxon>Bacillota</taxon>
        <taxon>Clostridia</taxon>
        <taxon>Eubacteriales</taxon>
        <taxon>Clostridiaceae</taxon>
        <taxon>Clostridium</taxon>
    </lineage>
</organism>
<evidence type="ECO:0000259" key="5">
    <source>
        <dbReference type="PROSITE" id="PS50931"/>
    </source>
</evidence>
<evidence type="ECO:0000256" key="1">
    <source>
        <dbReference type="ARBA" id="ARBA00009437"/>
    </source>
</evidence>
<dbReference type="InterPro" id="IPR036390">
    <property type="entry name" value="WH_DNA-bd_sf"/>
</dbReference>
<dbReference type="Proteomes" id="UP000031866">
    <property type="component" value="Chromosome"/>
</dbReference>
<dbReference type="STRING" id="1520.LF65_02223"/>
<keyword evidence="3" id="KW-0238">DNA-binding</keyword>
<dbReference type="Pfam" id="PF03466">
    <property type="entry name" value="LysR_substrate"/>
    <property type="match status" value="1"/>
</dbReference>
<sequence>MSKYYSQDILYYIDAILKYSNYGKAAKSLYISQPHLTQSIKRIESQLNCELISRSKLPYRLTEQGKIYYQYLTSIENNYARLIREISAVSDIDSKVIKIGVLPSLGTYLLPLFLPKFLDIHPNCRIELSEALPEKNEKLILNGELDFWLGQNSRNISPNLNSITWGRHGYRAIIPRCCDLYQKDIAIIPEGTIDINKILRQKLILTSKGSAIRKQIDQLLSVYKVEPKIIMESTEINTVRNLATSNLGLTFIPESIYVKECPSEYNIYQIPIDELNLDYFMAYHSEKKLTDIDKDLIDAFLIHGQNNYIVGEQNE</sequence>
<dbReference type="GO" id="GO:0003677">
    <property type="term" value="F:DNA binding"/>
    <property type="evidence" value="ECO:0007669"/>
    <property type="project" value="UniProtKB-KW"/>
</dbReference>
<dbReference type="GO" id="GO:0005829">
    <property type="term" value="C:cytosol"/>
    <property type="evidence" value="ECO:0007669"/>
    <property type="project" value="TreeGrafter"/>
</dbReference>
<dbReference type="InterPro" id="IPR005119">
    <property type="entry name" value="LysR_subst-bd"/>
</dbReference>
<dbReference type="GO" id="GO:0003700">
    <property type="term" value="F:DNA-binding transcription factor activity"/>
    <property type="evidence" value="ECO:0007669"/>
    <property type="project" value="InterPro"/>
</dbReference>